<proteinExistence type="inferred from homology"/>
<dbReference type="EMBL" id="JACHMW010000001">
    <property type="protein sequence ID" value="MBB5848418.1"/>
    <property type="molecule type" value="Genomic_DNA"/>
</dbReference>
<keyword evidence="3" id="KW-1133">Transmembrane helix</keyword>
<protein>
    <submittedName>
        <fullName evidence="5">LCP family protein required for cell wall assembly</fullName>
    </submittedName>
</protein>
<name>A0A7W9JI97_9MICC</name>
<dbReference type="PANTHER" id="PTHR33392">
    <property type="entry name" value="POLYISOPRENYL-TEICHOIC ACID--PEPTIDOGLYCAN TEICHOIC ACID TRANSFERASE TAGU"/>
    <property type="match status" value="1"/>
</dbReference>
<comment type="caution">
    <text evidence="5">The sequence shown here is derived from an EMBL/GenBank/DDBJ whole genome shotgun (WGS) entry which is preliminary data.</text>
</comment>
<evidence type="ECO:0000256" key="1">
    <source>
        <dbReference type="ARBA" id="ARBA00006068"/>
    </source>
</evidence>
<feature type="region of interest" description="Disordered" evidence="2">
    <location>
        <begin position="63"/>
        <end position="117"/>
    </location>
</feature>
<feature type="transmembrane region" description="Helical" evidence="3">
    <location>
        <begin position="27"/>
        <end position="49"/>
    </location>
</feature>
<sequence>MSRTAESRPQTPRPGADGPRRRRRRPWLVALVVLLVALLAVGVAVAVYVGGLARSIDEGTQRFEGGAFPAESLRPSEPGRRGGGEDEPAGQGGPGQGGGEPAAAPLAPTAPPPGMDPAVVEAQADAAVQGPVAPDEDEAVDGQALDVLLVGEDAGAEGRGDDGRSDTLMWVHVPGDRSEVQVMSIMRDMWVPIPGHGDAKVNAAYQYGGIPLTVATAENMFQARVDHVVAVDLAGFKGLVDALGGVTVDNPRAFTSTGGVDFPAGAVHMDGDTALAYARERYNLPRSDFDRVENQQRLVKAIVDRFLSRDTLSDPARVQDSVARFAPFLTLDDSLDSGRLASLAWSLRDARDAPIRTSTVPSVGVGNTEGGQDVVWPDWAAIGRLGEGIRTGTLEEAVAP</sequence>
<keyword evidence="6" id="KW-1185">Reference proteome</keyword>
<feature type="domain" description="Cell envelope-related transcriptional attenuator" evidence="4">
    <location>
        <begin position="164"/>
        <end position="306"/>
    </location>
</feature>
<evidence type="ECO:0000313" key="5">
    <source>
        <dbReference type="EMBL" id="MBB5848418.1"/>
    </source>
</evidence>
<evidence type="ECO:0000256" key="3">
    <source>
        <dbReference type="SAM" id="Phobius"/>
    </source>
</evidence>
<dbReference type="RefSeq" id="WP_184171535.1">
    <property type="nucleotide sequence ID" value="NZ_BAABAG010000001.1"/>
</dbReference>
<evidence type="ECO:0000256" key="2">
    <source>
        <dbReference type="SAM" id="MobiDB-lite"/>
    </source>
</evidence>
<keyword evidence="3" id="KW-0812">Transmembrane</keyword>
<dbReference type="Pfam" id="PF03816">
    <property type="entry name" value="LytR_cpsA_psr"/>
    <property type="match status" value="1"/>
</dbReference>
<keyword evidence="3" id="KW-0472">Membrane</keyword>
<evidence type="ECO:0000313" key="6">
    <source>
        <dbReference type="Proteomes" id="UP000567246"/>
    </source>
</evidence>
<accession>A0A7W9JI97</accession>
<dbReference type="PANTHER" id="PTHR33392:SF6">
    <property type="entry name" value="POLYISOPRENYL-TEICHOIC ACID--PEPTIDOGLYCAN TEICHOIC ACID TRANSFERASE TAGU"/>
    <property type="match status" value="1"/>
</dbReference>
<gene>
    <name evidence="5" type="ORF">HDA33_000982</name>
</gene>
<dbReference type="InterPro" id="IPR050922">
    <property type="entry name" value="LytR/CpsA/Psr_CW_biosynth"/>
</dbReference>
<organism evidence="5 6">
    <name type="scientific">Micrococcus endophyticus</name>
    <dbReference type="NCBI Taxonomy" id="455343"/>
    <lineage>
        <taxon>Bacteria</taxon>
        <taxon>Bacillati</taxon>
        <taxon>Actinomycetota</taxon>
        <taxon>Actinomycetes</taxon>
        <taxon>Micrococcales</taxon>
        <taxon>Micrococcaceae</taxon>
        <taxon>Micrococcus</taxon>
    </lineage>
</organism>
<feature type="compositionally biased region" description="Gly residues" evidence="2">
    <location>
        <begin position="90"/>
        <end position="100"/>
    </location>
</feature>
<feature type="compositionally biased region" description="Polar residues" evidence="2">
    <location>
        <begin position="1"/>
        <end position="10"/>
    </location>
</feature>
<dbReference type="InterPro" id="IPR004474">
    <property type="entry name" value="LytR_CpsA_psr"/>
</dbReference>
<dbReference type="NCBIfam" id="TIGR00350">
    <property type="entry name" value="lytR_cpsA_psr"/>
    <property type="match status" value="1"/>
</dbReference>
<dbReference type="AlphaFoldDB" id="A0A7W9JI97"/>
<dbReference type="Proteomes" id="UP000567246">
    <property type="component" value="Unassembled WGS sequence"/>
</dbReference>
<feature type="region of interest" description="Disordered" evidence="2">
    <location>
        <begin position="1"/>
        <end position="21"/>
    </location>
</feature>
<comment type="similarity">
    <text evidence="1">Belongs to the LytR/CpsA/Psr (LCP) family.</text>
</comment>
<dbReference type="Gene3D" id="3.40.630.190">
    <property type="entry name" value="LCP protein"/>
    <property type="match status" value="1"/>
</dbReference>
<evidence type="ECO:0000259" key="4">
    <source>
        <dbReference type="Pfam" id="PF03816"/>
    </source>
</evidence>
<reference evidence="5 6" key="1">
    <citation type="submission" date="2020-08" db="EMBL/GenBank/DDBJ databases">
        <title>Sequencing the genomes of 1000 actinobacteria strains.</title>
        <authorList>
            <person name="Klenk H.-P."/>
        </authorList>
    </citation>
    <scope>NUCLEOTIDE SEQUENCE [LARGE SCALE GENOMIC DNA]</scope>
    <source>
        <strain evidence="5 6">DSM 17945</strain>
    </source>
</reference>